<dbReference type="OMA" id="DDPYINH"/>
<sequence>MPLFNGKMNHFNLDKETKEASNSNNNDGTLVNFFNIKKTNNVYMKFDKGYKLCTLKDINFNGDYLIKRKRKKRDFIIKNKELILPNKYDYFLTRKSQVCNIPDVNTMSYNLNNIHDIYYTHKEESDICDIIIKRYNENIYLSIFNNMLIMINPSEYVNAFYKLLFKTKNKNSYILSSFINYATGKYLAIEEENVEEELGEELEEELEGELEEDLEGNEQKNSDGTSNESSDEIKKKILKYVKQKPYLNIRNIYDLQKLKKKEKKNLIEIKNDLFINRYRDIIDMHKDISIKSKIKYSMLYNINMGAWDEAAMDSSEDVAGGITDDVARHAAEDEVNGSYDDISNSQCCTTNTYRNKITKKSKQTRSFSNIYASNKSTLSSSENKNKLLFVYGEKYSNQNIINLYIFKHIIKKEKKRKLYHAYKRVMNILNLFFCHKYYNFIIHLSNNKEILYFNVSPWLLMDKDNVTNMCTKIINFSEQLLRSADNENCKENGTINNKNFNDLNVSGDLEYKKNTKNCSKDIEKSINNEHTTDNAKKCMCDINKKNYTENELFKNNFIKIPRIFFFLLRGALIDSNNKYFKQLKLHPLDVKKIYKNYIEPLEIDLEVAKLKRTFSNFLELGFTHENITCIIKIIFAIIFINVYMKIKTCLKINEQETLNALQIQLIKISDYIKLRKVNMKNEKGNIQTKEENYYLHNFLNFNYDNYISDCLSSFSEKKCDINTIAHVIKSTYMNKKKNNERRWSIQRENHCNNNANRGAITQKRGSSKYDGKNMEEGSELRNEKSTKRKTSAEAVSNDDDTYENGNYYNTRKRTDELKNRSYNYYKHIRNIVRNESNYFVVFAGHIIEEYISFLLGVDLNVLINVLSNTIKLKNLCSTIFFRLKIKIIKHVNEYLKRINSNTTPINHSLYIYCNSGLKENIVQTNNNEKKKEKINNNLCELINNIYSEIVHSYYLKMSMFNNDCCIVHAINELNTKKGKKRKNNYDDVINSSIQKYKSISNNMYKNSIKGSYIFHFNKNKILHLLEKYTYKYLSVLEHQQSHEWCETQGQLGVNSSTLIKAEYYKFMYIFHYLVKKLTRYYNDLYIRMTNNDNGSRNNFVRNYTSIPIEKHSTDDDSDICVEKIVKKFIEEITKDDNMNDNKCINKMQRYKIEKKKKKKKKNFSIVHYNDKKTRYKCNNMIFDNIKDVCALCDIIEIVENSEMKFLRNIFFKNSIPLKSVKSDLLYSEICFFINIIKNTYEKFYVLVFNERQRKTMDNSYYPKYISAYLKYNKSAFDNDYVSSSGSNILNNNFSLPINNFFSHNIKSSKNFFLANSGSKSVGLIDDFCELEKKINKQHIICVINMLNLKAIFTYQLKYLYYSLTYISFIKKYILFCIHISKDDDLMKLVNYYKERCKQKCKNNLIHSREQKRYSNDSIIRVNKGIRLDTHKINTNTYGNANNNAITDSNTTTNNNTSASTFSSSKKSEEVGRNNNALKNEGIIKKKEKKKKIDALHFSYLNYLSMKEKEDLCKIILYNFKITKDILYFNNYIFIRKNVYFILAHMKDEFIKLIIPHIRKIENCYIAYKNRKVKYFYRDKIIIVQNYMRKFLFFYNMNKVERQKNLLVSFLIFYSYIIKNKNFDETKEMLEFCKKNFMKKEKQLIRYAACVYIQSWYRKVVQQRKYKLLKLELSKKKAIENINIVIKMYITQLKTIKNLNDVIIPNRSATLIQSYFRKYICLNNFQKKLLLKICFLSIKRKYLTYSNVVTKVNYHYLLKNIYSRNIIQGQLKIPEAVIKIQSKYKAYIVKKQYIMLVNAIYFTQAYVHTCIEIIRYNKIKTSAIIIQKWWRNFCKLKRVFEQVQLNIYSNEYDKKRYYFLNKNNFPFYNYYLLKEQKSMKLLTYHILLKQWYFFYFKKFQKKNHTFNIVFNLKLYKNISYHYSLPWAYKINSILKIIHMKQMFQKCTSNNQNTIFNVPVFESIQIFVGRTHTILLISQSVTNERNTMGANSSNCTSSSSKKLYARFVYSLGSNDYGQLGYYNLFEKNFNYHTSSFPKRIETSVDDKKYTQCMGSMFPGPNDRSHTMGTYQRKGCYNYMSSNGNTDNICSVNVEANRNSITRDSKLRKTESVRSTRKNSSYYDTTLRSLGSSENDKGDSSYNRNKTAPSSTRRSCNSNNWEKETYAPEYEKKKNIINKINNINSNNINNRNSNNGNNNINSKNNYRKSDSTNITNLCSRYQKSLQYLTFEYKQNYTISKSFFIDSCEQSLCDIVNYKIIEKKNKKGEIEKIVEFTKVINETNKITNISCGSEHTLALSENGNLYSWGSNMFGQCGQKYEKTVIRYPKIIKYFLKNKIYIKNMNCASYHSAYITRTNDLYISGNFLFINLKYFNKNIFEPIFLISSCHDIICKDSFNICLRVNKNSLYIWGNNYKCILGLNKQKLRNLDEISLYPLTTISSNIIVNKIACSDNFVCLITKLNSHKYSVYMWGQFSLIEKKEESTSSSVATNINNIFSKFRIKATMKNTKKEEEKNTDDNCSKQKIIFIAKPSPVHNDLWDDMEAIDICCDLHEILVLMNNLGLYGFNSVEIPNCDKKGEVKETNVSFNFYNRREIEKKKEKKIAYEEPEIYEQIEVLNPSLYMFKYFKPSYFNIKKINCSYNKNSLSIMNATMGEYEIPKFNKKLEFITPSGDIAQFPEKIREVILQKAKEESTKWIKSTDDPYINHFQIKNSSDSDSNN</sequence>
<dbReference type="KEGG" id="pmal:PMUG01_14054700"/>
<dbReference type="InterPro" id="IPR051709">
    <property type="entry name" value="Ub-ligase/GTPase-reg"/>
</dbReference>
<organism evidence="4 5">
    <name type="scientific">Plasmodium malariae</name>
    <dbReference type="NCBI Taxonomy" id="5858"/>
    <lineage>
        <taxon>Eukaryota</taxon>
        <taxon>Sar</taxon>
        <taxon>Alveolata</taxon>
        <taxon>Apicomplexa</taxon>
        <taxon>Aconoidasida</taxon>
        <taxon>Haemosporida</taxon>
        <taxon>Plasmodiidae</taxon>
        <taxon>Plasmodium</taxon>
        <taxon>Plasmodium (Plasmodium)</taxon>
    </lineage>
</organism>
<dbReference type="InterPro" id="IPR000048">
    <property type="entry name" value="IQ_motif_EF-hand-BS"/>
</dbReference>
<dbReference type="OrthoDB" id="16281at2759"/>
<keyword evidence="1" id="KW-0677">Repeat</keyword>
<dbReference type="Proteomes" id="UP000219813">
    <property type="component" value="Chromosome 14"/>
</dbReference>
<evidence type="ECO:0000256" key="1">
    <source>
        <dbReference type="ARBA" id="ARBA00022737"/>
    </source>
</evidence>
<dbReference type="InterPro" id="IPR000408">
    <property type="entry name" value="Reg_chr_condens"/>
</dbReference>
<feature type="compositionally biased region" description="Low complexity" evidence="3">
    <location>
        <begin position="2181"/>
        <end position="2201"/>
    </location>
</feature>
<evidence type="ECO:0000256" key="3">
    <source>
        <dbReference type="SAM" id="MobiDB-lite"/>
    </source>
</evidence>
<dbReference type="InterPro" id="IPR009091">
    <property type="entry name" value="RCC1/BLIP-II"/>
</dbReference>
<dbReference type="PANTHER" id="PTHR45622">
    <property type="entry name" value="UBIQUITIN-PROTEIN LIGASE E3A-RELATED"/>
    <property type="match status" value="1"/>
</dbReference>
<dbReference type="Pfam" id="PF13540">
    <property type="entry name" value="RCC1_2"/>
    <property type="match status" value="1"/>
</dbReference>
<feature type="compositionally biased region" description="Basic and acidic residues" evidence="3">
    <location>
        <begin position="767"/>
        <end position="785"/>
    </location>
</feature>
<keyword evidence="5" id="KW-1185">Reference proteome</keyword>
<dbReference type="PANTHER" id="PTHR45622:SF58">
    <property type="entry name" value="REGULATOR OF CHROMOSOME CONDENSATION DOMAIN-CONTAINING PROTEIN"/>
    <property type="match status" value="1"/>
</dbReference>
<feature type="compositionally biased region" description="Low complexity" evidence="3">
    <location>
        <begin position="1443"/>
        <end position="1464"/>
    </location>
</feature>
<dbReference type="Pfam" id="PF00612">
    <property type="entry name" value="IQ"/>
    <property type="match status" value="1"/>
</dbReference>
<feature type="region of interest" description="Disordered" evidence="3">
    <location>
        <begin position="749"/>
        <end position="807"/>
    </location>
</feature>
<feature type="region of interest" description="Disordered" evidence="3">
    <location>
        <begin position="2100"/>
        <end position="2157"/>
    </location>
</feature>
<feature type="compositionally biased region" description="Polar residues" evidence="3">
    <location>
        <begin position="2137"/>
        <end position="2157"/>
    </location>
</feature>
<feature type="region of interest" description="Disordered" evidence="3">
    <location>
        <begin position="198"/>
        <end position="231"/>
    </location>
</feature>
<feature type="compositionally biased region" description="Basic and acidic residues" evidence="3">
    <location>
        <begin position="2100"/>
        <end position="2111"/>
    </location>
</feature>
<dbReference type="Gene3D" id="1.20.5.190">
    <property type="match status" value="1"/>
</dbReference>
<dbReference type="Gene3D" id="2.130.10.30">
    <property type="entry name" value="Regulator of chromosome condensation 1/beta-lactamase-inhibitor protein II"/>
    <property type="match status" value="2"/>
</dbReference>
<accession>A0A1D3TF00</accession>
<dbReference type="PROSITE" id="PS50096">
    <property type="entry name" value="IQ"/>
    <property type="match status" value="1"/>
</dbReference>
<reference evidence="4 5" key="1">
    <citation type="submission" date="2016-06" db="EMBL/GenBank/DDBJ databases">
        <authorList>
            <consortium name="Pathogen Informatics"/>
        </authorList>
    </citation>
    <scope>NUCLEOTIDE SEQUENCE [LARGE SCALE GENOMIC DNA]</scope>
</reference>
<evidence type="ECO:0000313" key="5">
    <source>
        <dbReference type="Proteomes" id="UP000219813"/>
    </source>
</evidence>
<proteinExistence type="predicted"/>
<dbReference type="SMART" id="SM00015">
    <property type="entry name" value="IQ"/>
    <property type="match status" value="4"/>
</dbReference>
<feature type="compositionally biased region" description="Acidic residues" evidence="3">
    <location>
        <begin position="198"/>
        <end position="216"/>
    </location>
</feature>
<protein>
    <submittedName>
        <fullName evidence="4">Cell cycle associated protein, putative</fullName>
    </submittedName>
</protein>
<dbReference type="VEuPathDB" id="PlasmoDB:PmUG01_14054700"/>
<name>A0A1D3TF00_PLAMA</name>
<dbReference type="PROSITE" id="PS00626">
    <property type="entry name" value="RCC1_2"/>
    <property type="match status" value="1"/>
</dbReference>
<gene>
    <name evidence="4" type="primary">PmUG01_14054700</name>
    <name evidence="4" type="ORF">PMUG01_14054700</name>
</gene>
<feature type="repeat" description="RCC1" evidence="2">
    <location>
        <begin position="2299"/>
        <end position="2353"/>
    </location>
</feature>
<dbReference type="RefSeq" id="XP_028864441.1">
    <property type="nucleotide sequence ID" value="XM_029008119.1"/>
</dbReference>
<dbReference type="EMBL" id="LT594635">
    <property type="protein sequence ID" value="SCP03488.1"/>
    <property type="molecule type" value="Genomic_DNA"/>
</dbReference>
<dbReference type="SUPFAM" id="SSF50985">
    <property type="entry name" value="RCC1/BLIP-II"/>
    <property type="match status" value="1"/>
</dbReference>
<evidence type="ECO:0000256" key="2">
    <source>
        <dbReference type="PROSITE-ProRule" id="PRU00235"/>
    </source>
</evidence>
<feature type="compositionally biased region" description="Polar residues" evidence="3">
    <location>
        <begin position="2115"/>
        <end position="2130"/>
    </location>
</feature>
<dbReference type="GeneID" id="39871858"/>
<dbReference type="PROSITE" id="PS50012">
    <property type="entry name" value="RCC1_3"/>
    <property type="match status" value="1"/>
</dbReference>
<feature type="region of interest" description="Disordered" evidence="3">
    <location>
        <begin position="1443"/>
        <end position="1471"/>
    </location>
</feature>
<evidence type="ECO:0000313" key="4">
    <source>
        <dbReference type="EMBL" id="SCP03488.1"/>
    </source>
</evidence>
<feature type="region of interest" description="Disordered" evidence="3">
    <location>
        <begin position="2181"/>
        <end position="2203"/>
    </location>
</feature>